<gene>
    <name evidence="2" type="ORF">EZH24_11240</name>
</gene>
<evidence type="ECO:0000256" key="1">
    <source>
        <dbReference type="SAM" id="SignalP"/>
    </source>
</evidence>
<organism evidence="2 3">
    <name type="scientific">Brachyspira catarrhinii</name>
    <dbReference type="NCBI Taxonomy" id="2528966"/>
    <lineage>
        <taxon>Bacteria</taxon>
        <taxon>Pseudomonadati</taxon>
        <taxon>Spirochaetota</taxon>
        <taxon>Spirochaetia</taxon>
        <taxon>Brachyspirales</taxon>
        <taxon>Brachyspiraceae</taxon>
        <taxon>Brachyspira</taxon>
    </lineage>
</organism>
<accession>A0ABY2TMZ7</accession>
<proteinExistence type="predicted"/>
<dbReference type="EMBL" id="SJDU01000436">
    <property type="protein sequence ID" value="TKZ29107.1"/>
    <property type="molecule type" value="Genomic_DNA"/>
</dbReference>
<sequence>MNKLIKIFLMIIFALAISCSNEGTTGGGGDDYVEGYTHSNHPPAGDYHSALDTNTIRNTITHNGDGTCTITGTATSYSVLIDNKNPTTNYSITVTSWYTYNSEPNVNEAMSNAVVGTRGEATITQPSGVSYFSVTYNTTNNTVLVNFAANSIDYNNSIYLEYKK</sequence>
<evidence type="ECO:0000313" key="2">
    <source>
        <dbReference type="EMBL" id="TKZ29107.1"/>
    </source>
</evidence>
<dbReference type="RefSeq" id="WP_137999193.1">
    <property type="nucleotide sequence ID" value="NZ_SJDU01000436.1"/>
</dbReference>
<keyword evidence="1" id="KW-0732">Signal</keyword>
<reference evidence="2 3" key="1">
    <citation type="journal article" date="2019" name="Anaerobe">
        <title>Brachyspira catarrhinii sp. nov., an anaerobic intestinal spirochaete isolated from vervet monkeys may have been misidentified as Brachyspira aalborgi in previous studies.</title>
        <authorList>
            <person name="Phillips N.D."/>
            <person name="La T."/>
            <person name="Hampson D.J."/>
        </authorList>
    </citation>
    <scope>NUCLEOTIDE SEQUENCE [LARGE SCALE GENOMIC DNA]</scope>
    <source>
        <strain evidence="2 3">Z12</strain>
    </source>
</reference>
<name>A0ABY2TMZ7_9SPIR</name>
<comment type="caution">
    <text evidence="2">The sequence shown here is derived from an EMBL/GenBank/DDBJ whole genome shotgun (WGS) entry which is preliminary data.</text>
</comment>
<feature type="signal peptide" evidence="1">
    <location>
        <begin position="1"/>
        <end position="22"/>
    </location>
</feature>
<dbReference type="Proteomes" id="UP000310168">
    <property type="component" value="Unassembled WGS sequence"/>
</dbReference>
<evidence type="ECO:0000313" key="3">
    <source>
        <dbReference type="Proteomes" id="UP000310168"/>
    </source>
</evidence>
<keyword evidence="3" id="KW-1185">Reference proteome</keyword>
<protein>
    <recommendedName>
        <fullName evidence="4">Lipocalin-like domain-containing protein</fullName>
    </recommendedName>
</protein>
<dbReference type="PROSITE" id="PS51257">
    <property type="entry name" value="PROKAR_LIPOPROTEIN"/>
    <property type="match status" value="1"/>
</dbReference>
<evidence type="ECO:0008006" key="4">
    <source>
        <dbReference type="Google" id="ProtNLM"/>
    </source>
</evidence>
<feature type="chain" id="PRO_5045857087" description="Lipocalin-like domain-containing protein" evidence="1">
    <location>
        <begin position="23"/>
        <end position="164"/>
    </location>
</feature>